<dbReference type="Pfam" id="PF07690">
    <property type="entry name" value="MFS_1"/>
    <property type="match status" value="1"/>
</dbReference>
<gene>
    <name evidence="8" type="ORF">GSI_05461</name>
</gene>
<dbReference type="Proteomes" id="UP000230002">
    <property type="component" value="Unassembled WGS sequence"/>
</dbReference>
<feature type="transmembrane region" description="Helical" evidence="6">
    <location>
        <begin position="177"/>
        <end position="199"/>
    </location>
</feature>
<feature type="transmembrane region" description="Helical" evidence="6">
    <location>
        <begin position="414"/>
        <end position="436"/>
    </location>
</feature>
<organism evidence="8 9">
    <name type="scientific">Ganoderma sinense ZZ0214-1</name>
    <dbReference type="NCBI Taxonomy" id="1077348"/>
    <lineage>
        <taxon>Eukaryota</taxon>
        <taxon>Fungi</taxon>
        <taxon>Dikarya</taxon>
        <taxon>Basidiomycota</taxon>
        <taxon>Agaricomycotina</taxon>
        <taxon>Agaricomycetes</taxon>
        <taxon>Polyporales</taxon>
        <taxon>Polyporaceae</taxon>
        <taxon>Ganoderma</taxon>
    </lineage>
</organism>
<dbReference type="InterPro" id="IPR011701">
    <property type="entry name" value="MFS"/>
</dbReference>
<evidence type="ECO:0000256" key="1">
    <source>
        <dbReference type="ARBA" id="ARBA00004141"/>
    </source>
</evidence>
<comment type="caution">
    <text evidence="8">The sequence shown here is derived from an EMBL/GenBank/DDBJ whole genome shotgun (WGS) entry which is preliminary data.</text>
</comment>
<feature type="transmembrane region" description="Helical" evidence="6">
    <location>
        <begin position="326"/>
        <end position="347"/>
    </location>
</feature>
<evidence type="ECO:0000259" key="7">
    <source>
        <dbReference type="PROSITE" id="PS50850"/>
    </source>
</evidence>
<feature type="transmembrane region" description="Helical" evidence="6">
    <location>
        <begin position="382"/>
        <end position="402"/>
    </location>
</feature>
<feature type="transmembrane region" description="Helical" evidence="6">
    <location>
        <begin position="487"/>
        <end position="506"/>
    </location>
</feature>
<comment type="subcellular location">
    <subcellularLocation>
        <location evidence="1">Membrane</location>
        <topology evidence="1">Multi-pass membrane protein</topology>
    </subcellularLocation>
</comment>
<dbReference type="PANTHER" id="PTHR23501:SF102">
    <property type="entry name" value="DRUG TRANSPORTER, PUTATIVE (AFU_ORTHOLOGUE AFUA_3G08530)-RELATED"/>
    <property type="match status" value="1"/>
</dbReference>
<dbReference type="InterPro" id="IPR036259">
    <property type="entry name" value="MFS_trans_sf"/>
</dbReference>
<feature type="transmembrane region" description="Helical" evidence="6">
    <location>
        <begin position="61"/>
        <end position="79"/>
    </location>
</feature>
<evidence type="ECO:0000256" key="5">
    <source>
        <dbReference type="SAM" id="MobiDB-lite"/>
    </source>
</evidence>
<dbReference type="EMBL" id="AYKW01000011">
    <property type="protein sequence ID" value="PIL32216.1"/>
    <property type="molecule type" value="Genomic_DNA"/>
</dbReference>
<evidence type="ECO:0000256" key="3">
    <source>
        <dbReference type="ARBA" id="ARBA00022989"/>
    </source>
</evidence>
<feature type="transmembrane region" description="Helical" evidence="6">
    <location>
        <begin position="286"/>
        <end position="306"/>
    </location>
</feature>
<feature type="transmembrane region" description="Helical" evidence="6">
    <location>
        <begin position="354"/>
        <end position="370"/>
    </location>
</feature>
<dbReference type="PRINTS" id="PR01036">
    <property type="entry name" value="TCRTETB"/>
</dbReference>
<keyword evidence="2 6" id="KW-0812">Transmembrane</keyword>
<evidence type="ECO:0000313" key="9">
    <source>
        <dbReference type="Proteomes" id="UP000230002"/>
    </source>
</evidence>
<accession>A0A2G8SEL6</accession>
<dbReference type="InterPro" id="IPR020846">
    <property type="entry name" value="MFS_dom"/>
</dbReference>
<feature type="compositionally biased region" description="Basic and acidic residues" evidence="5">
    <location>
        <begin position="517"/>
        <end position="539"/>
    </location>
</feature>
<dbReference type="STRING" id="1077348.A0A2G8SEL6"/>
<keyword evidence="3 6" id="KW-1133">Transmembrane helix</keyword>
<reference evidence="8 9" key="1">
    <citation type="journal article" date="2015" name="Sci. Rep.">
        <title>Chromosome-level genome map provides insights into diverse defense mechanisms in the medicinal fungus Ganoderma sinense.</title>
        <authorList>
            <person name="Zhu Y."/>
            <person name="Xu J."/>
            <person name="Sun C."/>
            <person name="Zhou S."/>
            <person name="Xu H."/>
            <person name="Nelson D.R."/>
            <person name="Qian J."/>
            <person name="Song J."/>
            <person name="Luo H."/>
            <person name="Xiang L."/>
            <person name="Li Y."/>
            <person name="Xu Z."/>
            <person name="Ji A."/>
            <person name="Wang L."/>
            <person name="Lu S."/>
            <person name="Hayward A."/>
            <person name="Sun W."/>
            <person name="Li X."/>
            <person name="Schwartz D.C."/>
            <person name="Wang Y."/>
            <person name="Chen S."/>
        </authorList>
    </citation>
    <scope>NUCLEOTIDE SEQUENCE [LARGE SCALE GENOMIC DNA]</scope>
    <source>
        <strain evidence="8 9">ZZ0214-1</strain>
    </source>
</reference>
<dbReference type="Gene3D" id="1.20.1250.20">
    <property type="entry name" value="MFS general substrate transporter like domains"/>
    <property type="match status" value="1"/>
</dbReference>
<dbReference type="OrthoDB" id="3437016at2759"/>
<evidence type="ECO:0000256" key="4">
    <source>
        <dbReference type="ARBA" id="ARBA00023136"/>
    </source>
</evidence>
<dbReference type="AlphaFoldDB" id="A0A2G8SEL6"/>
<keyword evidence="4 6" id="KW-0472">Membrane</keyword>
<feature type="transmembrane region" description="Helical" evidence="6">
    <location>
        <begin position="220"/>
        <end position="239"/>
    </location>
</feature>
<proteinExistence type="predicted"/>
<evidence type="ECO:0000256" key="6">
    <source>
        <dbReference type="SAM" id="Phobius"/>
    </source>
</evidence>
<dbReference type="GO" id="GO:0022857">
    <property type="term" value="F:transmembrane transporter activity"/>
    <property type="evidence" value="ECO:0007669"/>
    <property type="project" value="InterPro"/>
</dbReference>
<keyword evidence="9" id="KW-1185">Reference proteome</keyword>
<dbReference type="GO" id="GO:0005886">
    <property type="term" value="C:plasma membrane"/>
    <property type="evidence" value="ECO:0007669"/>
    <property type="project" value="TreeGrafter"/>
</dbReference>
<feature type="transmembrane region" description="Helical" evidence="6">
    <location>
        <begin position="245"/>
        <end position="265"/>
    </location>
</feature>
<dbReference type="SUPFAM" id="SSF103473">
    <property type="entry name" value="MFS general substrate transporter"/>
    <property type="match status" value="1"/>
</dbReference>
<feature type="transmembrane region" description="Helical" evidence="6">
    <location>
        <begin position="25"/>
        <end position="49"/>
    </location>
</feature>
<protein>
    <submittedName>
        <fullName evidence="8">MFS general substrate transporter</fullName>
    </submittedName>
</protein>
<dbReference type="PROSITE" id="PS50850">
    <property type="entry name" value="MFS"/>
    <property type="match status" value="1"/>
</dbReference>
<sequence>MTTDTPSVMENDSQPPEFKRGFNFWMVYVSNLVVDMLSALDLTAIAIALPTIVGELHGTDFVWAGSAYAIASTAVLPFIGNLASAFGRKPVLLGFIVTFAVGSAISGAAQNMNMLIAGRTVQGFGGGGCIAITEIIYADLVPLPERGKYQGIQATVWALACAIGPPIGGALADRGAWRWLFFLNIPLCAIAVVLSAIFLRVRTPKTGFREKIAQIDWIGIAIMTGSTVSILLAITWGGIQFPWSSAHVLVPLIIGAVGLLVFFAIEFLWLKGPTVPRFFFINRTTFSGYIGTFFHGIVALAAIYYLPVYFQASLGVSAIRSSVYGFALALTIPPFGILTGLSVQIINRYRPQNYVGWMFIIVGFGVLSTLDEHSSRAAYIGSQIPLAVGLGIVWISTQFPILAPLPFSNSAHALSFFTFIRCFAQSWGIVLGGTILQNTLLNKLPSSFTSQFPQGVQIAYAIIPTISGLPEPLKGQVRAAFAQATRLIWQVMLGVSGAGFLSVLLMRELTLRQDRDAQWGLQDEKEKEKDGSDGEKEGASTEVSVPSVV</sequence>
<feature type="region of interest" description="Disordered" evidence="5">
    <location>
        <begin position="517"/>
        <end position="549"/>
    </location>
</feature>
<dbReference type="PANTHER" id="PTHR23501">
    <property type="entry name" value="MAJOR FACILITATOR SUPERFAMILY"/>
    <property type="match status" value="1"/>
</dbReference>
<feature type="transmembrane region" description="Helical" evidence="6">
    <location>
        <begin position="91"/>
        <end position="109"/>
    </location>
</feature>
<evidence type="ECO:0000313" key="8">
    <source>
        <dbReference type="EMBL" id="PIL32216.1"/>
    </source>
</evidence>
<name>A0A2G8SEL6_9APHY</name>
<evidence type="ECO:0000256" key="2">
    <source>
        <dbReference type="ARBA" id="ARBA00022692"/>
    </source>
</evidence>
<feature type="domain" description="Major facilitator superfamily (MFS) profile" evidence="7">
    <location>
        <begin position="27"/>
        <end position="511"/>
    </location>
</feature>